<proteinExistence type="predicted"/>
<keyword evidence="2" id="KW-1185">Reference proteome</keyword>
<evidence type="ECO:0000313" key="1">
    <source>
        <dbReference type="EMBL" id="KYM81759.1"/>
    </source>
</evidence>
<dbReference type="AlphaFoldDB" id="A0A195BC34"/>
<dbReference type="EMBL" id="KQ976529">
    <property type="protein sequence ID" value="KYM81759.1"/>
    <property type="molecule type" value="Genomic_DNA"/>
</dbReference>
<gene>
    <name evidence="1" type="ORF">ALC53_07752</name>
</gene>
<organism evidence="1 2">
    <name type="scientific">Atta colombica</name>
    <dbReference type="NCBI Taxonomy" id="520822"/>
    <lineage>
        <taxon>Eukaryota</taxon>
        <taxon>Metazoa</taxon>
        <taxon>Ecdysozoa</taxon>
        <taxon>Arthropoda</taxon>
        <taxon>Hexapoda</taxon>
        <taxon>Insecta</taxon>
        <taxon>Pterygota</taxon>
        <taxon>Neoptera</taxon>
        <taxon>Endopterygota</taxon>
        <taxon>Hymenoptera</taxon>
        <taxon>Apocrita</taxon>
        <taxon>Aculeata</taxon>
        <taxon>Formicoidea</taxon>
        <taxon>Formicidae</taxon>
        <taxon>Myrmicinae</taxon>
        <taxon>Atta</taxon>
    </lineage>
</organism>
<dbReference type="Proteomes" id="UP000078540">
    <property type="component" value="Unassembled WGS sequence"/>
</dbReference>
<evidence type="ECO:0000313" key="2">
    <source>
        <dbReference type="Proteomes" id="UP000078540"/>
    </source>
</evidence>
<name>A0A195BC34_9HYME</name>
<protein>
    <submittedName>
        <fullName evidence="1">Uncharacterized protein</fullName>
    </submittedName>
</protein>
<sequence length="98" mass="11727">MDFFIEHIHEVSEDDYGYWFIKKSTEKGNAPFFSVKNIKWITDKEFQFMNIPIYIVKSFSAIDDIMKDTVRHKSAIYDIQITKTIKNWSLGPIRDRIM</sequence>
<reference evidence="1 2" key="1">
    <citation type="submission" date="2015-09" db="EMBL/GenBank/DDBJ databases">
        <title>Atta colombica WGS genome.</title>
        <authorList>
            <person name="Nygaard S."/>
            <person name="Hu H."/>
            <person name="Boomsma J."/>
            <person name="Zhang G."/>
        </authorList>
    </citation>
    <scope>NUCLEOTIDE SEQUENCE [LARGE SCALE GENOMIC DNA]</scope>
    <source>
        <strain evidence="1">Treedump-2</strain>
        <tissue evidence="1">Whole body</tissue>
    </source>
</reference>
<accession>A0A195BC34</accession>